<protein>
    <recommendedName>
        <fullName evidence="2">BTB domain-containing protein</fullName>
    </recommendedName>
</protein>
<feature type="region of interest" description="Disordered" evidence="1">
    <location>
        <begin position="1040"/>
        <end position="1130"/>
    </location>
</feature>
<evidence type="ECO:0000313" key="4">
    <source>
        <dbReference type="Proteomes" id="UP001211907"/>
    </source>
</evidence>
<feature type="region of interest" description="Disordered" evidence="1">
    <location>
        <begin position="485"/>
        <end position="525"/>
    </location>
</feature>
<dbReference type="SMART" id="SM00225">
    <property type="entry name" value="BTB"/>
    <property type="match status" value="1"/>
</dbReference>
<feature type="compositionally biased region" description="Low complexity" evidence="1">
    <location>
        <begin position="1004"/>
        <end position="1019"/>
    </location>
</feature>
<dbReference type="CDD" id="cd18186">
    <property type="entry name" value="BTB_POZ_ZBTB_KLHL-like"/>
    <property type="match status" value="1"/>
</dbReference>
<gene>
    <name evidence="3" type="ORF">HK100_003663</name>
</gene>
<proteinExistence type="predicted"/>
<dbReference type="Proteomes" id="UP001211907">
    <property type="component" value="Unassembled WGS sequence"/>
</dbReference>
<dbReference type="InterPro" id="IPR000210">
    <property type="entry name" value="BTB/POZ_dom"/>
</dbReference>
<dbReference type="Pfam" id="PF00651">
    <property type="entry name" value="BTB"/>
    <property type="match status" value="1"/>
</dbReference>
<feature type="compositionally biased region" description="Low complexity" evidence="1">
    <location>
        <begin position="889"/>
        <end position="906"/>
    </location>
</feature>
<feature type="compositionally biased region" description="Polar residues" evidence="1">
    <location>
        <begin position="500"/>
        <end position="515"/>
    </location>
</feature>
<dbReference type="InterPro" id="IPR011333">
    <property type="entry name" value="SKP1/BTB/POZ_sf"/>
</dbReference>
<comment type="caution">
    <text evidence="3">The sequence shown here is derived from an EMBL/GenBank/DDBJ whole genome shotgun (WGS) entry which is preliminary data.</text>
</comment>
<feature type="region of interest" description="Disordered" evidence="1">
    <location>
        <begin position="889"/>
        <end position="948"/>
    </location>
</feature>
<dbReference type="EMBL" id="JADGJH010000193">
    <property type="protein sequence ID" value="KAJ3134359.1"/>
    <property type="molecule type" value="Genomic_DNA"/>
</dbReference>
<feature type="region of interest" description="Disordered" evidence="1">
    <location>
        <begin position="989"/>
        <end position="1022"/>
    </location>
</feature>
<evidence type="ECO:0000256" key="1">
    <source>
        <dbReference type="SAM" id="MobiDB-lite"/>
    </source>
</evidence>
<dbReference type="AlphaFoldDB" id="A0AAD5XL49"/>
<evidence type="ECO:0000313" key="3">
    <source>
        <dbReference type="EMBL" id="KAJ3134359.1"/>
    </source>
</evidence>
<dbReference type="Gene3D" id="3.30.710.10">
    <property type="entry name" value="Potassium Channel Kv1.1, Chain A"/>
    <property type="match status" value="1"/>
</dbReference>
<sequence>MAIALSSSSISPAAMSRQSLSTRRPPSTFAPYFVTGRYADAVLVIEAADEETRSTAKREKVPIHRVVLAAQSLFFDKLFDAASSAQQFSDTSTTNLPEFNVILPHPSTTRHFRLVLEWIYFGQCTSLSLSVAVSVLQLSLFFSLGALEVHVGVFLRKVCAGNNSTRRIECEWANALEEAVRAEANITLIEDLIKAATRDLRPSCGDDSDSFIAYCFVRRLCDKCISLGEPISPENVERILSTIISELEVLQNDVANDRVPKQVAISALMLAVKKRDSFSCAGSATQSPRIGKLSKLTELTVEQTDGSDNEFSFTDAPISLISEVEIAGESTVRPSTIIQTAAPKRKPLSKDLFHEAAATNSNLPPSTAGLVVSIKPGVNTLDDNDDVFHDPIASFDLTPATTAEPNSTNSLTKINLDGATVRESPDNTIDTNQASAITANGSMIFENHVSAEDVSHDSEEGTSEGNKTAIFIGADVTLESVDSRNIDDIRGGGGDLSVGPKTTKSMTSTNGQTKQPLFPSQKGSSYSLKQQQQQFFLGGGKPGIQQASTKINADRAKQRQKTVPETGNLLDQVSERLQLLIASGEVEESDAEEEESFLSESEAMEYHDVSFADEDAMSVSVAASAILEETYNTSSSVRIPFSGPKNKKVFVAGRSVENEGRDRLRKTESRLNVVENNKKILKVTEFCYESLVFFFLSEILFTQSDQSNHSTSTNSTSLILNNNNDSFVDESFIEDPSFAADVLLSRLETRRLMKDDDSFAAHNFSSQQQLLESGSGLFGSEKDSFSYPQRNTVAALILPATIGTAAFEKMPAPPPPVPDRKAKYVPSETSGIRNFSANTTTAMAEQQQQVGSSGRYSWNSSPKSLEQFRVLPLTADTSMISNTSSNMTIKQDYSMSSSTMSGTMPSNRRQSRSVYQQQQTQQKQIQHPQQQAQKSQQPTNPNALSLFFEDNNSDNASIRDSFTVTNIKQASSLSQLLEQQQQVADILPGDILPTPRSKTSHNSQQQQYQQQQQKYYGDSSGIGIGGGRSMSTLWGAAAKNSKAGHSNGNNNKTPQIGGNGGSRKYGGRRDNDDGYNNDNYDDDDDDNDVGYGGGGGDVTRSIRESIDGRSSMFGSNNRVRGSAAGGVRGGVRARHSAANMIRSAGHEAGDVSADEVSWFSDSGDGRGGGGGGIRMGKGLSKLVNIGKSGVKGWGDFVGSIGRKY</sequence>
<keyword evidence="4" id="KW-1185">Reference proteome</keyword>
<feature type="domain" description="BTB" evidence="2">
    <location>
        <begin position="39"/>
        <end position="123"/>
    </location>
</feature>
<dbReference type="PROSITE" id="PS50097">
    <property type="entry name" value="BTB"/>
    <property type="match status" value="1"/>
</dbReference>
<name>A0AAD5XL49_9FUNG</name>
<organism evidence="3 4">
    <name type="scientific">Physocladia obscura</name>
    <dbReference type="NCBI Taxonomy" id="109957"/>
    <lineage>
        <taxon>Eukaryota</taxon>
        <taxon>Fungi</taxon>
        <taxon>Fungi incertae sedis</taxon>
        <taxon>Chytridiomycota</taxon>
        <taxon>Chytridiomycota incertae sedis</taxon>
        <taxon>Chytridiomycetes</taxon>
        <taxon>Chytridiales</taxon>
        <taxon>Chytriomycetaceae</taxon>
        <taxon>Physocladia</taxon>
    </lineage>
</organism>
<accession>A0AAD5XL49</accession>
<feature type="compositionally biased region" description="Acidic residues" evidence="1">
    <location>
        <begin position="1073"/>
        <end position="1088"/>
    </location>
</feature>
<feature type="compositionally biased region" description="Polar residues" evidence="1">
    <location>
        <begin position="1043"/>
        <end position="1056"/>
    </location>
</feature>
<reference evidence="3" key="1">
    <citation type="submission" date="2020-05" db="EMBL/GenBank/DDBJ databases">
        <title>Phylogenomic resolution of chytrid fungi.</title>
        <authorList>
            <person name="Stajich J.E."/>
            <person name="Amses K."/>
            <person name="Simmons R."/>
            <person name="Seto K."/>
            <person name="Myers J."/>
            <person name="Bonds A."/>
            <person name="Quandt C.A."/>
            <person name="Barry K."/>
            <person name="Liu P."/>
            <person name="Grigoriev I."/>
            <person name="Longcore J.E."/>
            <person name="James T.Y."/>
        </authorList>
    </citation>
    <scope>NUCLEOTIDE SEQUENCE</scope>
    <source>
        <strain evidence="3">JEL0513</strain>
    </source>
</reference>
<feature type="compositionally biased region" description="Low complexity" evidence="1">
    <location>
        <begin position="916"/>
        <end position="937"/>
    </location>
</feature>
<dbReference type="SUPFAM" id="SSF54695">
    <property type="entry name" value="POZ domain"/>
    <property type="match status" value="1"/>
</dbReference>
<evidence type="ECO:0000259" key="2">
    <source>
        <dbReference type="PROSITE" id="PS50097"/>
    </source>
</evidence>